<name>A0ABW9B4W1_9BURK</name>
<comment type="caution">
    <text evidence="1">The sequence shown here is derived from an EMBL/GenBank/DDBJ whole genome shotgun (WGS) entry which is preliminary data.</text>
</comment>
<reference evidence="1 2" key="1">
    <citation type="journal article" date="2024" name="Chem. Sci.">
        <title>Discovery of megapolipeptins by genome mining of a Burkholderiales bacteria collection.</title>
        <authorList>
            <person name="Paulo B.S."/>
            <person name="Recchia M.J.J."/>
            <person name="Lee S."/>
            <person name="Fergusson C.H."/>
            <person name="Romanowski S.B."/>
            <person name="Hernandez A."/>
            <person name="Krull N."/>
            <person name="Liu D.Y."/>
            <person name="Cavanagh H."/>
            <person name="Bos A."/>
            <person name="Gray C.A."/>
            <person name="Murphy B.T."/>
            <person name="Linington R.G."/>
            <person name="Eustaquio A.S."/>
        </authorList>
    </citation>
    <scope>NUCLEOTIDE SEQUENCE [LARGE SCALE GENOMIC DNA]</scope>
    <source>
        <strain evidence="1 2">RL17-350-BIC-A</strain>
    </source>
</reference>
<accession>A0ABW9B4W1</accession>
<dbReference type="Proteomes" id="UP001629230">
    <property type="component" value="Unassembled WGS sequence"/>
</dbReference>
<dbReference type="RefSeq" id="WP_408181779.1">
    <property type="nucleotide sequence ID" value="NZ_JAQQEZ010000055.1"/>
</dbReference>
<sequence>MAWFDFHQVAHLFGIKPEKAAQLLWQVGATGEINADIDVKQYDRSKYLLSHRAVVAVGYHINYGRAAAFQKWCASELTALLH</sequence>
<keyword evidence="2" id="KW-1185">Reference proteome</keyword>
<dbReference type="EMBL" id="JAQQEZ010000055">
    <property type="protein sequence ID" value="MFM0007211.1"/>
    <property type="molecule type" value="Genomic_DNA"/>
</dbReference>
<organism evidence="1 2">
    <name type="scientific">Paraburkholderia dipogonis</name>
    <dbReference type="NCBI Taxonomy" id="1211383"/>
    <lineage>
        <taxon>Bacteria</taxon>
        <taxon>Pseudomonadati</taxon>
        <taxon>Pseudomonadota</taxon>
        <taxon>Betaproteobacteria</taxon>
        <taxon>Burkholderiales</taxon>
        <taxon>Burkholderiaceae</taxon>
        <taxon>Paraburkholderia</taxon>
    </lineage>
</organism>
<gene>
    <name evidence="1" type="ORF">PQR57_40430</name>
</gene>
<proteinExistence type="predicted"/>
<evidence type="ECO:0000313" key="2">
    <source>
        <dbReference type="Proteomes" id="UP001629230"/>
    </source>
</evidence>
<evidence type="ECO:0008006" key="3">
    <source>
        <dbReference type="Google" id="ProtNLM"/>
    </source>
</evidence>
<protein>
    <recommendedName>
        <fullName evidence="3">Bro-N domain-containing protein</fullName>
    </recommendedName>
</protein>
<evidence type="ECO:0000313" key="1">
    <source>
        <dbReference type="EMBL" id="MFM0007211.1"/>
    </source>
</evidence>